<proteinExistence type="predicted"/>
<dbReference type="RefSeq" id="WP_230056940.1">
    <property type="nucleotide sequence ID" value="NZ_CAJHOE010000002.1"/>
</dbReference>
<accession>A0ABN7K6U3</accession>
<protein>
    <recommendedName>
        <fullName evidence="3">Lipoprotein</fullName>
    </recommendedName>
</protein>
<comment type="caution">
    <text evidence="1">The sequence shown here is derived from an EMBL/GenBank/DDBJ whole genome shotgun (WGS) entry which is preliminary data.</text>
</comment>
<dbReference type="EMBL" id="CAJHOE010000002">
    <property type="protein sequence ID" value="CAD7288197.1"/>
    <property type="molecule type" value="Genomic_DNA"/>
</dbReference>
<evidence type="ECO:0000313" key="2">
    <source>
        <dbReference type="Proteomes" id="UP000789359"/>
    </source>
</evidence>
<name>A0ABN7K6U3_9BACT</name>
<dbReference type="PROSITE" id="PS51257">
    <property type="entry name" value="PROKAR_LIPOPROTEIN"/>
    <property type="match status" value="1"/>
</dbReference>
<reference evidence="1 2" key="1">
    <citation type="submission" date="2020-11" db="EMBL/GenBank/DDBJ databases">
        <authorList>
            <person name="Peeters C."/>
        </authorList>
    </citation>
    <scope>NUCLEOTIDE SEQUENCE [LARGE SCALE GENOMIC DNA]</scope>
    <source>
        <strain evidence="1 2">LMG 8286</strain>
    </source>
</reference>
<sequence>MSEEKLILYQKRQGVRKIVFIVILFLLIILFTGCAKTTITKTQYQEVMVPVKCEAKLPQKPIFDTNDLNTAKELMQYFETCEKILLECVKYE</sequence>
<evidence type="ECO:0000313" key="1">
    <source>
        <dbReference type="EMBL" id="CAD7288197.1"/>
    </source>
</evidence>
<gene>
    <name evidence="1" type="ORF">LMG8286_01186</name>
</gene>
<dbReference type="Proteomes" id="UP000789359">
    <property type="component" value="Unassembled WGS sequence"/>
</dbReference>
<organism evidence="1 2">
    <name type="scientific">Campylobacter suis</name>
    <dbReference type="NCBI Taxonomy" id="2790657"/>
    <lineage>
        <taxon>Bacteria</taxon>
        <taxon>Pseudomonadati</taxon>
        <taxon>Campylobacterota</taxon>
        <taxon>Epsilonproteobacteria</taxon>
        <taxon>Campylobacterales</taxon>
        <taxon>Campylobacteraceae</taxon>
        <taxon>Campylobacter</taxon>
    </lineage>
</organism>
<keyword evidence="2" id="KW-1185">Reference proteome</keyword>
<evidence type="ECO:0008006" key="3">
    <source>
        <dbReference type="Google" id="ProtNLM"/>
    </source>
</evidence>